<dbReference type="Pfam" id="PF00990">
    <property type="entry name" value="GGDEF"/>
    <property type="match status" value="1"/>
</dbReference>
<dbReference type="SUPFAM" id="SSF55073">
    <property type="entry name" value="Nucleotide cyclase"/>
    <property type="match status" value="1"/>
</dbReference>
<dbReference type="PROSITE" id="PS50887">
    <property type="entry name" value="GGDEF"/>
    <property type="match status" value="1"/>
</dbReference>
<feature type="compositionally biased region" description="Basic residues" evidence="3">
    <location>
        <begin position="47"/>
        <end position="57"/>
    </location>
</feature>
<evidence type="ECO:0000256" key="1">
    <source>
        <dbReference type="ARBA" id="ARBA00012528"/>
    </source>
</evidence>
<dbReference type="InterPro" id="IPR043128">
    <property type="entry name" value="Rev_trsase/Diguanyl_cyclase"/>
</dbReference>
<name>A0A2M8R476_9BRAD</name>
<dbReference type="CDD" id="cd01949">
    <property type="entry name" value="GGDEF"/>
    <property type="match status" value="1"/>
</dbReference>
<evidence type="ECO:0000256" key="3">
    <source>
        <dbReference type="SAM" id="MobiDB-lite"/>
    </source>
</evidence>
<dbReference type="GO" id="GO:0005886">
    <property type="term" value="C:plasma membrane"/>
    <property type="evidence" value="ECO:0007669"/>
    <property type="project" value="TreeGrafter"/>
</dbReference>
<dbReference type="InterPro" id="IPR000160">
    <property type="entry name" value="GGDEF_dom"/>
</dbReference>
<proteinExistence type="predicted"/>
<dbReference type="Gene3D" id="3.30.70.270">
    <property type="match status" value="1"/>
</dbReference>
<reference evidence="5 6" key="1">
    <citation type="submission" date="2017-11" db="EMBL/GenBank/DDBJ databases">
        <title>Bradyrhizobium forestalis sp. nov., an efficient nitrogen-fixing bacterium isolated from nodules of forest legume species in the Amazon.</title>
        <authorList>
            <person name="Costa E.M."/>
            <person name="Guimaraes A."/>
            <person name="Carvalho T.S."/>
            <person name="Rodrigues T.L."/>
            <person name="Ribeiro P.R.A."/>
            <person name="Lebbe L."/>
            <person name="Willems A."/>
            <person name="Moreira F.M.S."/>
        </authorList>
    </citation>
    <scope>NUCLEOTIDE SEQUENCE [LARGE SCALE GENOMIC DNA]</scope>
    <source>
        <strain evidence="5 6">INPA54B</strain>
    </source>
</reference>
<protein>
    <recommendedName>
        <fullName evidence="1">diguanylate cyclase</fullName>
        <ecNumber evidence="1">2.7.7.65</ecNumber>
    </recommendedName>
</protein>
<dbReference type="AlphaFoldDB" id="A0A2M8R476"/>
<organism evidence="5 6">
    <name type="scientific">Bradyrhizobium forestalis</name>
    <dbReference type="NCBI Taxonomy" id="1419263"/>
    <lineage>
        <taxon>Bacteria</taxon>
        <taxon>Pseudomonadati</taxon>
        <taxon>Pseudomonadota</taxon>
        <taxon>Alphaproteobacteria</taxon>
        <taxon>Hyphomicrobiales</taxon>
        <taxon>Nitrobacteraceae</taxon>
        <taxon>Bradyrhizobium</taxon>
    </lineage>
</organism>
<dbReference type="SMART" id="SM00267">
    <property type="entry name" value="GGDEF"/>
    <property type="match status" value="1"/>
</dbReference>
<evidence type="ECO:0000313" key="5">
    <source>
        <dbReference type="EMBL" id="PJG52631.1"/>
    </source>
</evidence>
<dbReference type="OrthoDB" id="9812260at2"/>
<dbReference type="GO" id="GO:0043709">
    <property type="term" value="P:cell adhesion involved in single-species biofilm formation"/>
    <property type="evidence" value="ECO:0007669"/>
    <property type="project" value="TreeGrafter"/>
</dbReference>
<dbReference type="FunFam" id="3.30.70.270:FF:000064">
    <property type="entry name" value="Diguanylate cyclase"/>
    <property type="match status" value="1"/>
</dbReference>
<dbReference type="PANTHER" id="PTHR45138:SF9">
    <property type="entry name" value="DIGUANYLATE CYCLASE DGCM-RELATED"/>
    <property type="match status" value="1"/>
</dbReference>
<dbReference type="EMBL" id="PGVG01000023">
    <property type="protein sequence ID" value="PJG52631.1"/>
    <property type="molecule type" value="Genomic_DNA"/>
</dbReference>
<accession>A0A2M8R476</accession>
<evidence type="ECO:0000256" key="2">
    <source>
        <dbReference type="ARBA" id="ARBA00034247"/>
    </source>
</evidence>
<keyword evidence="6" id="KW-1185">Reference proteome</keyword>
<feature type="domain" description="GGDEF" evidence="4">
    <location>
        <begin position="125"/>
        <end position="257"/>
    </location>
</feature>
<gene>
    <name evidence="5" type="ORF">CVM73_24785</name>
</gene>
<dbReference type="InterPro" id="IPR029787">
    <property type="entry name" value="Nucleotide_cyclase"/>
</dbReference>
<dbReference type="EC" id="2.7.7.65" evidence="1"/>
<comment type="caution">
    <text evidence="5">The sequence shown here is derived from an EMBL/GenBank/DDBJ whole genome shotgun (WGS) entry which is preliminary data.</text>
</comment>
<dbReference type="PANTHER" id="PTHR45138">
    <property type="entry name" value="REGULATORY COMPONENTS OF SENSORY TRANSDUCTION SYSTEM"/>
    <property type="match status" value="1"/>
</dbReference>
<feature type="region of interest" description="Disordered" evidence="3">
    <location>
        <begin position="1"/>
        <end position="68"/>
    </location>
</feature>
<comment type="catalytic activity">
    <reaction evidence="2">
        <text>2 GTP = 3',3'-c-di-GMP + 2 diphosphate</text>
        <dbReference type="Rhea" id="RHEA:24898"/>
        <dbReference type="ChEBI" id="CHEBI:33019"/>
        <dbReference type="ChEBI" id="CHEBI:37565"/>
        <dbReference type="ChEBI" id="CHEBI:58805"/>
        <dbReference type="EC" id="2.7.7.65"/>
    </reaction>
</comment>
<dbReference type="GO" id="GO:1902201">
    <property type="term" value="P:negative regulation of bacterial-type flagellum-dependent cell motility"/>
    <property type="evidence" value="ECO:0007669"/>
    <property type="project" value="TreeGrafter"/>
</dbReference>
<dbReference type="Proteomes" id="UP000231194">
    <property type="component" value="Unassembled WGS sequence"/>
</dbReference>
<sequence length="259" mass="28150">MHYPVLVNPRKPSLSRMPMKKPKRASAATAKVGRKTSTGRSNAAPKRLTKRPAKPPRRAASGDDGAKDNVRATIRGLRAKLKEAQRRVAELEAVAATDFLLEIPNRRGFERELARAIAYMKRYRASGALIVLDVDRLKPINDSFGHAAGDEVLKAIVATLTRQVRASDVVGRLGGDEFALLLWNLSETDAKAKAAALEQAIDQLSFAFRGQHVTAGASAGVALLGPHSDAGRALEEADAAMYVRKAHRRHEPRIRLVSS</sequence>
<evidence type="ECO:0000313" key="6">
    <source>
        <dbReference type="Proteomes" id="UP000231194"/>
    </source>
</evidence>
<dbReference type="NCBIfam" id="TIGR00254">
    <property type="entry name" value="GGDEF"/>
    <property type="match status" value="1"/>
</dbReference>
<dbReference type="InterPro" id="IPR050469">
    <property type="entry name" value="Diguanylate_Cyclase"/>
</dbReference>
<dbReference type="GO" id="GO:0052621">
    <property type="term" value="F:diguanylate cyclase activity"/>
    <property type="evidence" value="ECO:0007669"/>
    <property type="project" value="UniProtKB-EC"/>
</dbReference>
<evidence type="ECO:0000259" key="4">
    <source>
        <dbReference type="PROSITE" id="PS50887"/>
    </source>
</evidence>